<gene>
    <name evidence="1" type="ORF">NM688_g2969</name>
</gene>
<comment type="caution">
    <text evidence="1">The sequence shown here is derived from an EMBL/GenBank/DDBJ whole genome shotgun (WGS) entry which is preliminary data.</text>
</comment>
<reference evidence="1" key="1">
    <citation type="submission" date="2022-07" db="EMBL/GenBank/DDBJ databases">
        <title>Genome Sequence of Phlebia brevispora.</title>
        <authorList>
            <person name="Buettner E."/>
        </authorList>
    </citation>
    <scope>NUCLEOTIDE SEQUENCE</scope>
    <source>
        <strain evidence="1">MPL23</strain>
    </source>
</reference>
<dbReference type="EMBL" id="JANHOG010000404">
    <property type="protein sequence ID" value="KAJ3554697.1"/>
    <property type="molecule type" value="Genomic_DNA"/>
</dbReference>
<evidence type="ECO:0000313" key="2">
    <source>
        <dbReference type="Proteomes" id="UP001148662"/>
    </source>
</evidence>
<keyword evidence="2" id="KW-1185">Reference proteome</keyword>
<proteinExistence type="predicted"/>
<protein>
    <submittedName>
        <fullName evidence="1">Uncharacterized protein</fullName>
    </submittedName>
</protein>
<accession>A0ACC1T7R5</accession>
<organism evidence="1 2">
    <name type="scientific">Phlebia brevispora</name>
    <dbReference type="NCBI Taxonomy" id="194682"/>
    <lineage>
        <taxon>Eukaryota</taxon>
        <taxon>Fungi</taxon>
        <taxon>Dikarya</taxon>
        <taxon>Basidiomycota</taxon>
        <taxon>Agaricomycotina</taxon>
        <taxon>Agaricomycetes</taxon>
        <taxon>Polyporales</taxon>
        <taxon>Meruliaceae</taxon>
        <taxon>Phlebia</taxon>
    </lineage>
</organism>
<sequence length="680" mass="75525">MSPTLPTRTSTLTTTPPSTKALYHSTKTVFPRSQSVSIEDDFVSASSCCQPTPTAVVLDIHTRLVIPNYHLYYSAPIASFRPDYHALSDGSLVATPLIVDIRSANIELSLTSALGMFFLITTVISIQYLWKGKIKKKVLFYILTASQVLGLVTSVMLIIPFFNQFISCTSVGLTVIIGAMLSYSLLMTGILGIKAYRCLNNSRLVLAVLVTLRTAMLILMVLDITKYRASRRLSGGCMPAVNFTLMPVIIILQSAESAFICICYLVAVWGYSRTSVEQGRMSINLSLDKTSNIADRDAADEEPTRRGWWDYVPEVPRSEQAPRRSVAHSRTTSEHAGFMHYVNSKFHGLWKYPPTDGPSLHRKPSLPGDKPLRQLPRTSVTFSINRAGQLARSATKPADQRGQLRAQNLGVPTSPSAMSRLSKYMPRMQLFRQVLKNELYYTALVTAIYVVLAILMLVGMSGQFGMSPVGWIVVSWFVVSLFTMHSFSRVVRRHEHEAILQHPTAWDPVYRAELEASRAFNGGRRGRMYSPVSVASRRPKRTRPPDPFEDPRIGSADDMTDSLSVPAIYADEDAGHLPDVRPWATVSRDLSSSSEASYEDSLEIHIDRLYTRSQWGEVEMLPSPAPSDYPYPQSASVSACPPSPYSGEDVSIVQPMTAPADVSSHRNRRSKHFVSSRTPS</sequence>
<evidence type="ECO:0000313" key="1">
    <source>
        <dbReference type="EMBL" id="KAJ3554697.1"/>
    </source>
</evidence>
<dbReference type="Proteomes" id="UP001148662">
    <property type="component" value="Unassembled WGS sequence"/>
</dbReference>
<name>A0ACC1T7R5_9APHY</name>